<dbReference type="Pfam" id="PF18087">
    <property type="entry name" value="RuBisCo_chap_C"/>
    <property type="match status" value="1"/>
</dbReference>
<organism evidence="2">
    <name type="scientific">Florenciella parvula</name>
    <dbReference type="NCBI Taxonomy" id="236787"/>
    <lineage>
        <taxon>Eukaryota</taxon>
        <taxon>Sar</taxon>
        <taxon>Stramenopiles</taxon>
        <taxon>Ochrophyta</taxon>
        <taxon>Dictyochophyceae</taxon>
        <taxon>Florenciellales</taxon>
        <taxon>Florenciella</taxon>
    </lineage>
</organism>
<reference evidence="2" key="1">
    <citation type="submission" date="2021-01" db="EMBL/GenBank/DDBJ databases">
        <authorList>
            <person name="Corre E."/>
            <person name="Pelletier E."/>
            <person name="Niang G."/>
            <person name="Scheremetjew M."/>
            <person name="Finn R."/>
            <person name="Kale V."/>
            <person name="Holt S."/>
            <person name="Cochrane G."/>
            <person name="Meng A."/>
            <person name="Brown T."/>
            <person name="Cohen L."/>
        </authorList>
    </citation>
    <scope>NUCLEOTIDE SEQUENCE</scope>
    <source>
        <strain evidence="2">RCC1693</strain>
    </source>
</reference>
<sequence>MRSIVLACLAVGSDAFMAPHRLGVKRGSSSIELGSVAERPAPTMSEGPPMGQHGTGSKFMPLTQLDSEEYAPRTVQVAGVLPGLTKEEFYAPQSAPAAPPGQWQFDFSDPEGPQMGTIAFPGSANVQACEDPVAIVTNSAHLHISLANNVEAEVVVLIDRANTEFYNNKFFLFADAAGTTYLKWQSELPEGHEVLGRIMLVQIPFLSTMGKKTSGWMEEADDYSG</sequence>
<feature type="domain" description="Rubisco accumulation factor 1 C-terminal" evidence="1">
    <location>
        <begin position="60"/>
        <end position="201"/>
    </location>
</feature>
<dbReference type="InterPro" id="IPR040858">
    <property type="entry name" value="Raf1_C"/>
</dbReference>
<protein>
    <recommendedName>
        <fullName evidence="1">Rubisco accumulation factor 1 C-terminal domain-containing protein</fullName>
    </recommendedName>
</protein>
<evidence type="ECO:0000259" key="1">
    <source>
        <dbReference type="Pfam" id="PF18087"/>
    </source>
</evidence>
<dbReference type="EMBL" id="HBGT01016332">
    <property type="protein sequence ID" value="CAD9416096.1"/>
    <property type="molecule type" value="Transcribed_RNA"/>
</dbReference>
<name>A0A7S2FVK7_9STRA</name>
<gene>
    <name evidence="2" type="ORF">FPAR1323_LOCUS8715</name>
</gene>
<proteinExistence type="predicted"/>
<accession>A0A7S2FVK7</accession>
<evidence type="ECO:0000313" key="2">
    <source>
        <dbReference type="EMBL" id="CAD9416096.1"/>
    </source>
</evidence>
<dbReference type="AlphaFoldDB" id="A0A7S2FVK7"/>